<dbReference type="EMBL" id="CADCTR010002908">
    <property type="protein sequence ID" value="CAA9373757.1"/>
    <property type="molecule type" value="Genomic_DNA"/>
</dbReference>
<protein>
    <recommendedName>
        <fullName evidence="2">Mobile element protein</fullName>
    </recommendedName>
</protein>
<name>A0A6J4MZV3_9CHLR</name>
<organism evidence="1">
    <name type="scientific">uncultured Chloroflexia bacterium</name>
    <dbReference type="NCBI Taxonomy" id="1672391"/>
    <lineage>
        <taxon>Bacteria</taxon>
        <taxon>Bacillati</taxon>
        <taxon>Chloroflexota</taxon>
        <taxon>Chloroflexia</taxon>
        <taxon>environmental samples</taxon>
    </lineage>
</organism>
<evidence type="ECO:0000313" key="1">
    <source>
        <dbReference type="EMBL" id="CAA9373757.1"/>
    </source>
</evidence>
<dbReference type="AlphaFoldDB" id="A0A6J4MZV3"/>
<dbReference type="GO" id="GO:0004803">
    <property type="term" value="F:transposase activity"/>
    <property type="evidence" value="ECO:0007669"/>
    <property type="project" value="InterPro"/>
</dbReference>
<dbReference type="InterPro" id="IPR005063">
    <property type="entry name" value="Transposase_27"/>
</dbReference>
<dbReference type="Pfam" id="PF03400">
    <property type="entry name" value="DDE_Tnp_IS1"/>
    <property type="match status" value="1"/>
</dbReference>
<reference evidence="1" key="1">
    <citation type="submission" date="2020-02" db="EMBL/GenBank/DDBJ databases">
        <authorList>
            <person name="Meier V. D."/>
        </authorList>
    </citation>
    <scope>NUCLEOTIDE SEQUENCE</scope>
    <source>
        <strain evidence="1">AVDCRST_MAG93</strain>
    </source>
</reference>
<dbReference type="GO" id="GO:0006313">
    <property type="term" value="P:DNA transposition"/>
    <property type="evidence" value="ECO:0007669"/>
    <property type="project" value="InterPro"/>
</dbReference>
<accession>A0A6J4MZV3</accession>
<evidence type="ECO:0008006" key="2">
    <source>
        <dbReference type="Google" id="ProtNLM"/>
    </source>
</evidence>
<proteinExistence type="predicted"/>
<gene>
    <name evidence="1" type="ORF">AVDCRST_MAG93-8635</name>
</gene>
<dbReference type="GO" id="GO:0003677">
    <property type="term" value="F:DNA binding"/>
    <property type="evidence" value="ECO:0007669"/>
    <property type="project" value="InterPro"/>
</dbReference>
<sequence>MLPALKDTLLLPDQPEEVVLELDELWSFVTRATNAGYGWRCVKGQGKWSPVSWVGEVRLLVSSFGKLSLTATGRASLYSDFWKAYRAVLPDAQHQAIGKGSSLPAHSERFDNTLRQRLARLVRKTLSFSKSDHMHLICLHRLLIRYNLEIIRD</sequence>